<evidence type="ECO:0000313" key="1">
    <source>
        <dbReference type="EMBL" id="GAA1971331.1"/>
    </source>
</evidence>
<dbReference type="EMBL" id="BAAAPB010000004">
    <property type="protein sequence ID" value="GAA1971331.1"/>
    <property type="molecule type" value="Genomic_DNA"/>
</dbReference>
<protein>
    <recommendedName>
        <fullName evidence="3">DUF3263 domain-containing protein</fullName>
    </recommendedName>
</protein>
<dbReference type="RefSeq" id="WP_344047085.1">
    <property type="nucleotide sequence ID" value="NZ_BAAAPB010000004.1"/>
</dbReference>
<evidence type="ECO:0008006" key="3">
    <source>
        <dbReference type="Google" id="ProtNLM"/>
    </source>
</evidence>
<organism evidence="1 2">
    <name type="scientific">Nocardioides panacihumi</name>
    <dbReference type="NCBI Taxonomy" id="400774"/>
    <lineage>
        <taxon>Bacteria</taxon>
        <taxon>Bacillati</taxon>
        <taxon>Actinomycetota</taxon>
        <taxon>Actinomycetes</taxon>
        <taxon>Propionibacteriales</taxon>
        <taxon>Nocardioidaceae</taxon>
        <taxon>Nocardioides</taxon>
    </lineage>
</organism>
<dbReference type="Proteomes" id="UP001500571">
    <property type="component" value="Unassembled WGS sequence"/>
</dbReference>
<gene>
    <name evidence="1" type="ORF">GCM10009798_35250</name>
</gene>
<keyword evidence="2" id="KW-1185">Reference proteome</keyword>
<evidence type="ECO:0000313" key="2">
    <source>
        <dbReference type="Proteomes" id="UP001500571"/>
    </source>
</evidence>
<accession>A0ABP5D1X2</accession>
<proteinExistence type="predicted"/>
<sequence length="58" mass="6663">MTTSHPSQGDQPLVHEYIRRFGRRPSAAELEKFRASQAPDLAVLAKMRHRLAHLITRI</sequence>
<name>A0ABP5D1X2_9ACTN</name>
<reference evidence="2" key="1">
    <citation type="journal article" date="2019" name="Int. J. Syst. Evol. Microbiol.">
        <title>The Global Catalogue of Microorganisms (GCM) 10K type strain sequencing project: providing services to taxonomists for standard genome sequencing and annotation.</title>
        <authorList>
            <consortium name="The Broad Institute Genomics Platform"/>
            <consortium name="The Broad Institute Genome Sequencing Center for Infectious Disease"/>
            <person name="Wu L."/>
            <person name="Ma J."/>
        </authorList>
    </citation>
    <scope>NUCLEOTIDE SEQUENCE [LARGE SCALE GENOMIC DNA]</scope>
    <source>
        <strain evidence="2">JCM 15309</strain>
    </source>
</reference>
<comment type="caution">
    <text evidence="1">The sequence shown here is derived from an EMBL/GenBank/DDBJ whole genome shotgun (WGS) entry which is preliminary data.</text>
</comment>